<dbReference type="Ensembl" id="ENSCCRT00000159190.1">
    <property type="protein sequence ID" value="ENSCCRP00000126886.1"/>
    <property type="gene ID" value="ENSCCRG00000074905.1"/>
</dbReference>
<keyword evidence="10" id="KW-1185">Reference proteome</keyword>
<dbReference type="SUPFAM" id="SSF53098">
    <property type="entry name" value="Ribonuclease H-like"/>
    <property type="match status" value="1"/>
</dbReference>
<dbReference type="InterPro" id="IPR043502">
    <property type="entry name" value="DNA/RNA_pol_sf"/>
</dbReference>
<dbReference type="InterPro" id="IPR036397">
    <property type="entry name" value="RNaseH_sf"/>
</dbReference>
<dbReference type="Pfam" id="PF17921">
    <property type="entry name" value="Integrase_H2C2"/>
    <property type="match status" value="1"/>
</dbReference>
<dbReference type="Pfam" id="PF17917">
    <property type="entry name" value="RT_RNaseH"/>
    <property type="match status" value="1"/>
</dbReference>
<name>A0A9J7Z6Y3_CYPCA</name>
<feature type="domain" description="Integrase catalytic" evidence="8">
    <location>
        <begin position="269"/>
        <end position="427"/>
    </location>
</feature>
<keyword evidence="1" id="KW-0808">Transferase</keyword>
<dbReference type="GO" id="GO:0003676">
    <property type="term" value="F:nucleic acid binding"/>
    <property type="evidence" value="ECO:0007669"/>
    <property type="project" value="InterPro"/>
</dbReference>
<dbReference type="Gene3D" id="1.10.340.70">
    <property type="match status" value="1"/>
</dbReference>
<dbReference type="GO" id="GO:0003964">
    <property type="term" value="F:RNA-directed DNA polymerase activity"/>
    <property type="evidence" value="ECO:0007669"/>
    <property type="project" value="UniProtKB-KW"/>
</dbReference>
<accession>A0A9J7Z6Y3</accession>
<keyword evidence="5" id="KW-0378">Hydrolase</keyword>
<dbReference type="CDD" id="cd09274">
    <property type="entry name" value="RNase_HI_RT_Ty3"/>
    <property type="match status" value="1"/>
</dbReference>
<dbReference type="GO" id="GO:0015074">
    <property type="term" value="P:DNA integration"/>
    <property type="evidence" value="ECO:0007669"/>
    <property type="project" value="InterPro"/>
</dbReference>
<keyword evidence="6" id="KW-0695">RNA-directed DNA polymerase</keyword>
<dbReference type="GO" id="GO:0004519">
    <property type="term" value="F:endonuclease activity"/>
    <property type="evidence" value="ECO:0007669"/>
    <property type="project" value="UniProtKB-KW"/>
</dbReference>
<reference evidence="9" key="1">
    <citation type="submission" date="2025-08" db="UniProtKB">
        <authorList>
            <consortium name="Ensembl"/>
        </authorList>
    </citation>
    <scope>IDENTIFICATION</scope>
</reference>
<dbReference type="SUPFAM" id="SSF56672">
    <property type="entry name" value="DNA/RNA polymerases"/>
    <property type="match status" value="1"/>
</dbReference>
<keyword evidence="4" id="KW-0255">Endonuclease</keyword>
<dbReference type="FunFam" id="3.30.420.10:FF:000032">
    <property type="entry name" value="Retrovirus-related Pol polyprotein from transposon 297-like Protein"/>
    <property type="match status" value="1"/>
</dbReference>
<dbReference type="GO" id="GO:0016787">
    <property type="term" value="F:hydrolase activity"/>
    <property type="evidence" value="ECO:0007669"/>
    <property type="project" value="UniProtKB-KW"/>
</dbReference>
<dbReference type="InterPro" id="IPR041373">
    <property type="entry name" value="RT_RNaseH"/>
</dbReference>
<evidence type="ECO:0000256" key="4">
    <source>
        <dbReference type="ARBA" id="ARBA00022759"/>
    </source>
</evidence>
<evidence type="ECO:0000259" key="8">
    <source>
        <dbReference type="PROSITE" id="PS50994"/>
    </source>
</evidence>
<evidence type="ECO:0000256" key="6">
    <source>
        <dbReference type="ARBA" id="ARBA00022918"/>
    </source>
</evidence>
<dbReference type="Proteomes" id="UP001108240">
    <property type="component" value="Unplaced"/>
</dbReference>
<keyword evidence="3" id="KW-0540">Nuclease</keyword>
<evidence type="ECO:0000256" key="7">
    <source>
        <dbReference type="ARBA" id="ARBA00039658"/>
    </source>
</evidence>
<evidence type="ECO:0000313" key="10">
    <source>
        <dbReference type="Proteomes" id="UP001108240"/>
    </source>
</evidence>
<evidence type="ECO:0000313" key="9">
    <source>
        <dbReference type="Ensembl" id="ENSCCRP00000126886.1"/>
    </source>
</evidence>
<dbReference type="InterPro" id="IPR001584">
    <property type="entry name" value="Integrase_cat-core"/>
</dbReference>
<dbReference type="PANTHER" id="PTHR37984">
    <property type="entry name" value="PROTEIN CBG26694"/>
    <property type="match status" value="1"/>
</dbReference>
<dbReference type="InterPro" id="IPR050951">
    <property type="entry name" value="Retrovirus_Pol_polyprotein"/>
</dbReference>
<dbReference type="OMA" id="WIRQCKR"/>
<evidence type="ECO:0000256" key="3">
    <source>
        <dbReference type="ARBA" id="ARBA00022722"/>
    </source>
</evidence>
<protein>
    <recommendedName>
        <fullName evidence="7">Gypsy retrotransposon integrase-like protein 1</fullName>
    </recommendedName>
</protein>
<organism evidence="9 10">
    <name type="scientific">Cyprinus carpio carpio</name>
    <dbReference type="NCBI Taxonomy" id="630221"/>
    <lineage>
        <taxon>Eukaryota</taxon>
        <taxon>Metazoa</taxon>
        <taxon>Chordata</taxon>
        <taxon>Craniata</taxon>
        <taxon>Vertebrata</taxon>
        <taxon>Euteleostomi</taxon>
        <taxon>Actinopterygii</taxon>
        <taxon>Neopterygii</taxon>
        <taxon>Teleostei</taxon>
        <taxon>Ostariophysi</taxon>
        <taxon>Cypriniformes</taxon>
        <taxon>Cyprinidae</taxon>
        <taxon>Cyprininae</taxon>
        <taxon>Cyprinus</taxon>
    </lineage>
</organism>
<evidence type="ECO:0000256" key="2">
    <source>
        <dbReference type="ARBA" id="ARBA00022695"/>
    </source>
</evidence>
<dbReference type="GeneTree" id="ENSGT01000000214408"/>
<reference evidence="9" key="2">
    <citation type="submission" date="2025-09" db="UniProtKB">
        <authorList>
            <consortium name="Ensembl"/>
        </authorList>
    </citation>
    <scope>IDENTIFICATION</scope>
</reference>
<dbReference type="PROSITE" id="PS50994">
    <property type="entry name" value="INTEGRASE"/>
    <property type="match status" value="1"/>
</dbReference>
<dbReference type="PANTHER" id="PTHR37984:SF15">
    <property type="entry name" value="INTEGRASE CATALYTIC DOMAIN-CONTAINING PROTEIN"/>
    <property type="match status" value="1"/>
</dbReference>
<dbReference type="Gene3D" id="3.30.420.10">
    <property type="entry name" value="Ribonuclease H-like superfamily/Ribonuclease H"/>
    <property type="match status" value="1"/>
</dbReference>
<dbReference type="FunFam" id="1.10.340.70:FF:000001">
    <property type="entry name" value="Retrovirus-related Pol polyprotein from transposon gypsy-like Protein"/>
    <property type="match status" value="1"/>
</dbReference>
<dbReference type="AlphaFoldDB" id="A0A9J7Z6Y3"/>
<evidence type="ECO:0000256" key="1">
    <source>
        <dbReference type="ARBA" id="ARBA00022679"/>
    </source>
</evidence>
<sequence length="678" mass="76037">MQNYSSMKLEFLALKWAMTEKFREYLLGHKCVVFTDNNPLSHLSSAKLGATEQRWAAQLSSFDFEIKYRSGRSNGNVDALSRQHPPGIQDLEAMVPGTLLPDSLQHAQVNQVEAVQSAIVALPEYTPLDLSVLQQADPVIKEALVFWRKGNRPSGEERKAVSQPALALLRQWDRLMERDGVLYRQAFRPDGLEAVSQLILPASLREEVLTKVHQDHGHQGVERTLELLRRRCYWPGMSSAVAQWCRACERCQVAKDTQPAARSFMGHLLASRPNEIVAMDFTMLEPTYNGLENVLVMTDVFSKYTLAVPTRDQRASTVAQVLVTEWFSKFGVPARIHSDQGRNFESSLIQQLCGLYGIEKSRTTPYHPAGNGQCERFNRTLHNLLRTFPVSRKRDWSSCLPQVLYSYNTTPHQATGESPFLLMFGQEPRLPVDFLLGRVQDPLCGTTHEWIQEHQTRLRIAFEGAGERLRGAAERRKRNFDRHVQDHPLKVGQLVWLRNFSTRGRHKIQDLYDPVSYRVLRAPAEGGAVYTIAPVDNLTKSRHVNRALLKAVVRLDSSGGPATSLSPPLDYSELEEEYFGDCDLLVLRQQPPLVVQPQTNPVSPVLDLVGAPSTAHVVSPTSYSDTSEVAVRRTARPTAGHHSNINRLPRAVGGMAGGAVNLPDPLANSVSALFRPWK</sequence>
<proteinExistence type="predicted"/>
<keyword evidence="2" id="KW-0548">Nucleotidyltransferase</keyword>
<dbReference type="InterPro" id="IPR012337">
    <property type="entry name" value="RNaseH-like_sf"/>
</dbReference>
<dbReference type="Pfam" id="PF00665">
    <property type="entry name" value="rve"/>
    <property type="match status" value="1"/>
</dbReference>
<dbReference type="InterPro" id="IPR041588">
    <property type="entry name" value="Integrase_H2C2"/>
</dbReference>
<evidence type="ECO:0000256" key="5">
    <source>
        <dbReference type="ARBA" id="ARBA00022801"/>
    </source>
</evidence>